<dbReference type="InterPro" id="IPR003661">
    <property type="entry name" value="HisK_dim/P_dom"/>
</dbReference>
<dbReference type="Gene3D" id="3.30.565.10">
    <property type="entry name" value="Histidine kinase-like ATPase, C-terminal domain"/>
    <property type="match status" value="1"/>
</dbReference>
<keyword evidence="9" id="KW-0472">Membrane</keyword>
<evidence type="ECO:0000256" key="9">
    <source>
        <dbReference type="SAM" id="Phobius"/>
    </source>
</evidence>
<sequence length="318" mass="33029">MSLRAVLSRCDDWSWLAPALPLAPLVPLALCLVLLDSQSRTPGVWLAVLFGGAAAVGATLLAKRRDARLAAAERETIVLAEQVLRLGKLAAIGEMAAGLAHEINNPVAIMMEEAGLGGDILADGAVPEAEDLAELRRALGQIETQGARCKEITHMVLAFARTPDGRGDAVDVSALAEEMAGLTAKRADYAKVKLTTRLAPNLPPATCSASQLQQLLLNLINNALDAMEPDGGELRLETALEDGHIVLTVSDTGPGIPQAVADRVFEPFFTTKAAGKGTGLGLSICAGIVRQLGGDIAVSSTPGRGATFRVSLPAAPAR</sequence>
<keyword evidence="4" id="KW-0808">Transferase</keyword>
<keyword evidence="5" id="KW-0547">Nucleotide-binding</keyword>
<dbReference type="InterPro" id="IPR036890">
    <property type="entry name" value="HATPase_C_sf"/>
</dbReference>
<dbReference type="EC" id="2.7.13.3" evidence="2"/>
<evidence type="ECO:0000256" key="4">
    <source>
        <dbReference type="ARBA" id="ARBA00022679"/>
    </source>
</evidence>
<dbReference type="PATRIC" id="fig|1206767.3.peg.1023"/>
<dbReference type="SMART" id="SM00387">
    <property type="entry name" value="HATPase_c"/>
    <property type="match status" value="1"/>
</dbReference>
<feature type="domain" description="Histidine kinase" evidence="10">
    <location>
        <begin position="98"/>
        <end position="316"/>
    </location>
</feature>
<dbReference type="GO" id="GO:0005524">
    <property type="term" value="F:ATP binding"/>
    <property type="evidence" value="ECO:0007669"/>
    <property type="project" value="UniProtKB-KW"/>
</dbReference>
<evidence type="ECO:0000256" key="8">
    <source>
        <dbReference type="ARBA" id="ARBA00023012"/>
    </source>
</evidence>
<keyword evidence="6 11" id="KW-0418">Kinase</keyword>
<dbReference type="AlphaFoldDB" id="K6HCM3"/>
<keyword evidence="8" id="KW-0902">Two-component regulatory system</keyword>
<feature type="transmembrane region" description="Helical" evidence="9">
    <location>
        <begin position="41"/>
        <end position="62"/>
    </location>
</feature>
<dbReference type="GO" id="GO:0000155">
    <property type="term" value="F:phosphorelay sensor kinase activity"/>
    <property type="evidence" value="ECO:0007669"/>
    <property type="project" value="InterPro"/>
</dbReference>
<dbReference type="PANTHER" id="PTHR43065">
    <property type="entry name" value="SENSOR HISTIDINE KINASE"/>
    <property type="match status" value="1"/>
</dbReference>
<dbReference type="PROSITE" id="PS50109">
    <property type="entry name" value="HIS_KIN"/>
    <property type="match status" value="1"/>
</dbReference>
<dbReference type="Pfam" id="PF00512">
    <property type="entry name" value="HisKA"/>
    <property type="match status" value="1"/>
</dbReference>
<dbReference type="InterPro" id="IPR004358">
    <property type="entry name" value="Sig_transdc_His_kin-like_C"/>
</dbReference>
<keyword evidence="7" id="KW-0067">ATP-binding</keyword>
<comment type="catalytic activity">
    <reaction evidence="1">
        <text>ATP + protein L-histidine = ADP + protein N-phospho-L-histidine.</text>
        <dbReference type="EC" id="2.7.13.3"/>
    </reaction>
</comment>
<dbReference type="PRINTS" id="PR00344">
    <property type="entry name" value="BCTRLSENSOR"/>
</dbReference>
<evidence type="ECO:0000256" key="6">
    <source>
        <dbReference type="ARBA" id="ARBA00022777"/>
    </source>
</evidence>
<dbReference type="PANTHER" id="PTHR43065:SF46">
    <property type="entry name" value="C4-DICARBOXYLATE TRANSPORT SENSOR PROTEIN DCTB"/>
    <property type="match status" value="1"/>
</dbReference>
<dbReference type="CDD" id="cd00082">
    <property type="entry name" value="HisKA"/>
    <property type="match status" value="1"/>
</dbReference>
<evidence type="ECO:0000256" key="7">
    <source>
        <dbReference type="ARBA" id="ARBA00022840"/>
    </source>
</evidence>
<evidence type="ECO:0000256" key="5">
    <source>
        <dbReference type="ARBA" id="ARBA00022741"/>
    </source>
</evidence>
<evidence type="ECO:0000313" key="12">
    <source>
        <dbReference type="Proteomes" id="UP000006272"/>
    </source>
</evidence>
<dbReference type="InterPro" id="IPR005467">
    <property type="entry name" value="His_kinase_dom"/>
</dbReference>
<evidence type="ECO:0000259" key="10">
    <source>
        <dbReference type="PROSITE" id="PS50109"/>
    </source>
</evidence>
<keyword evidence="3" id="KW-0597">Phosphoprotein</keyword>
<keyword evidence="9" id="KW-0812">Transmembrane</keyword>
<dbReference type="Gene3D" id="1.10.287.130">
    <property type="match status" value="1"/>
</dbReference>
<name>K6HCM3_9BACT</name>
<reference evidence="11 12" key="1">
    <citation type="submission" date="2012-07" db="EMBL/GenBank/DDBJ databases">
        <title>Draft genome sequence of Desulfovibrio magneticus str. Maddingley MBC34 obtained from a metagenomic sequence of a methanogenic enrichment isolated from coal-seam formation water in Victoria, Australia.</title>
        <authorList>
            <person name="Greenfield P."/>
            <person name="Hendry P."/>
            <person name="Li D."/>
            <person name="Rosewarne C.P."/>
            <person name="Tran-Dinh N."/>
            <person name="Elbourne L.D.H."/>
            <person name="Paulsen I.T."/>
            <person name="Midgley D.J."/>
        </authorList>
    </citation>
    <scope>NUCLEOTIDE SEQUENCE [LARGE SCALE GENOMIC DNA]</scope>
    <source>
        <strain evidence="12">Maddingley MBC34</strain>
    </source>
</reference>
<dbReference type="SMART" id="SM00388">
    <property type="entry name" value="HisKA"/>
    <property type="match status" value="1"/>
</dbReference>
<gene>
    <name evidence="11" type="ORF">B193_1057</name>
</gene>
<evidence type="ECO:0000256" key="1">
    <source>
        <dbReference type="ARBA" id="ARBA00000085"/>
    </source>
</evidence>
<dbReference type="Proteomes" id="UP000006272">
    <property type="component" value="Unassembled WGS sequence"/>
</dbReference>
<evidence type="ECO:0000256" key="3">
    <source>
        <dbReference type="ARBA" id="ARBA00022553"/>
    </source>
</evidence>
<evidence type="ECO:0000256" key="2">
    <source>
        <dbReference type="ARBA" id="ARBA00012438"/>
    </source>
</evidence>
<dbReference type="SUPFAM" id="SSF47384">
    <property type="entry name" value="Homodimeric domain of signal transducing histidine kinase"/>
    <property type="match status" value="1"/>
</dbReference>
<keyword evidence="9" id="KW-1133">Transmembrane helix</keyword>
<organism evidence="11 12">
    <name type="scientific">Solidesulfovibrio magneticus str. Maddingley MBC34</name>
    <dbReference type="NCBI Taxonomy" id="1206767"/>
    <lineage>
        <taxon>Bacteria</taxon>
        <taxon>Pseudomonadati</taxon>
        <taxon>Thermodesulfobacteriota</taxon>
        <taxon>Desulfovibrionia</taxon>
        <taxon>Desulfovibrionales</taxon>
        <taxon>Desulfovibrionaceae</taxon>
        <taxon>Solidesulfovibrio</taxon>
    </lineage>
</organism>
<comment type="caution">
    <text evidence="11">The sequence shown here is derived from an EMBL/GenBank/DDBJ whole genome shotgun (WGS) entry which is preliminary data.</text>
</comment>
<dbReference type="SUPFAM" id="SSF55874">
    <property type="entry name" value="ATPase domain of HSP90 chaperone/DNA topoisomerase II/histidine kinase"/>
    <property type="match status" value="1"/>
</dbReference>
<proteinExistence type="predicted"/>
<dbReference type="Pfam" id="PF02518">
    <property type="entry name" value="HATPase_c"/>
    <property type="match status" value="1"/>
</dbReference>
<feature type="transmembrane region" description="Helical" evidence="9">
    <location>
        <begin position="12"/>
        <end position="35"/>
    </location>
</feature>
<dbReference type="InterPro" id="IPR003594">
    <property type="entry name" value="HATPase_dom"/>
</dbReference>
<dbReference type="EMBL" id="ALAO01000085">
    <property type="protein sequence ID" value="EKO40218.1"/>
    <property type="molecule type" value="Genomic_DNA"/>
</dbReference>
<protein>
    <recommendedName>
        <fullName evidence="2">histidine kinase</fullName>
        <ecNumber evidence="2">2.7.13.3</ecNumber>
    </recommendedName>
</protein>
<dbReference type="InterPro" id="IPR036097">
    <property type="entry name" value="HisK_dim/P_sf"/>
</dbReference>
<accession>K6HCM3</accession>
<evidence type="ECO:0000313" key="11">
    <source>
        <dbReference type="EMBL" id="EKO40218.1"/>
    </source>
</evidence>